<evidence type="ECO:0000313" key="8">
    <source>
        <dbReference type="EMBL" id="SPD75051.1"/>
    </source>
</evidence>
<dbReference type="Pfam" id="PF01676">
    <property type="entry name" value="Metalloenzyme"/>
    <property type="match status" value="1"/>
</dbReference>
<dbReference type="Gene3D" id="3.30.70.2130">
    <property type="entry name" value="Metalloenzyme domain"/>
    <property type="match status" value="1"/>
</dbReference>
<keyword evidence="5" id="KW-0324">Glycolysis</keyword>
<comment type="similarity">
    <text evidence="4">Belongs to the BPG-independent phosphoglycerate mutase family. A-PGAM subfamily.</text>
</comment>
<dbReference type="Pfam" id="PF10143">
    <property type="entry name" value="PhosphMutase"/>
    <property type="match status" value="1"/>
</dbReference>
<dbReference type="PANTHER" id="PTHR31209">
    <property type="entry name" value="COFACTOR-INDEPENDENT PHOSPHOGLYCERATE MUTASE"/>
    <property type="match status" value="1"/>
</dbReference>
<evidence type="ECO:0000256" key="5">
    <source>
        <dbReference type="ARBA" id="ARBA00023152"/>
    </source>
</evidence>
<dbReference type="PIRSF" id="PIRSF006392">
    <property type="entry name" value="IPGAM_arch"/>
    <property type="match status" value="1"/>
</dbReference>
<gene>
    <name evidence="8" type="primary">apgM</name>
    <name evidence="8" type="ORF">PITCH_A420011</name>
</gene>
<dbReference type="CDD" id="cd16011">
    <property type="entry name" value="iPGM_like"/>
    <property type="match status" value="1"/>
</dbReference>
<dbReference type="NCBIfam" id="TIGR02535">
    <property type="entry name" value="hyp_Hser_kinase"/>
    <property type="match status" value="1"/>
</dbReference>
<accession>A0A445N0C2</accession>
<dbReference type="NCBIfam" id="NF003242">
    <property type="entry name" value="PRK04200.1"/>
    <property type="match status" value="1"/>
</dbReference>
<evidence type="ECO:0000256" key="3">
    <source>
        <dbReference type="ARBA" id="ARBA00004921"/>
    </source>
</evidence>
<dbReference type="EC" id="5.4.2.12" evidence="8"/>
<dbReference type="GO" id="GO:0006096">
    <property type="term" value="P:glycolytic process"/>
    <property type="evidence" value="ECO:0007669"/>
    <property type="project" value="UniProtKB-KW"/>
</dbReference>
<dbReference type="GO" id="GO:0046872">
    <property type="term" value="F:metal ion binding"/>
    <property type="evidence" value="ECO:0007669"/>
    <property type="project" value="InterPro"/>
</dbReference>
<dbReference type="PANTHER" id="PTHR31209:SF4">
    <property type="entry name" value="2,3-BISPHOSPHOGLYCERATE-INDEPENDENT PHOSPHOGLYCERATE MUTASE"/>
    <property type="match status" value="1"/>
</dbReference>
<dbReference type="GO" id="GO:0004619">
    <property type="term" value="F:phosphoglycerate mutase activity"/>
    <property type="evidence" value="ECO:0007669"/>
    <property type="project" value="UniProtKB-EC"/>
</dbReference>
<organism evidence="8">
    <name type="scientific">uncultured Desulfobacterium sp</name>
    <dbReference type="NCBI Taxonomy" id="201089"/>
    <lineage>
        <taxon>Bacteria</taxon>
        <taxon>Pseudomonadati</taxon>
        <taxon>Thermodesulfobacteriota</taxon>
        <taxon>Desulfobacteria</taxon>
        <taxon>Desulfobacterales</taxon>
        <taxon>Desulfobacteriaceae</taxon>
        <taxon>Desulfobacterium</taxon>
        <taxon>environmental samples</taxon>
    </lineage>
</organism>
<evidence type="ECO:0000256" key="6">
    <source>
        <dbReference type="ARBA" id="ARBA00023235"/>
    </source>
</evidence>
<feature type="domain" description="Metalloenzyme" evidence="7">
    <location>
        <begin position="7"/>
        <end position="369"/>
    </location>
</feature>
<protein>
    <submittedName>
        <fullName evidence="8">Putative 2,3-bisphosphoglycerate-independent phosphoglycerate mutase</fullName>
        <ecNumber evidence="8">5.4.2.12</ecNumber>
    </submittedName>
</protein>
<name>A0A445N0C2_9BACT</name>
<evidence type="ECO:0000256" key="4">
    <source>
        <dbReference type="ARBA" id="ARBA00005524"/>
    </source>
</evidence>
<dbReference type="EMBL" id="OJIN01000184">
    <property type="protein sequence ID" value="SPD75051.1"/>
    <property type="molecule type" value="Genomic_DNA"/>
</dbReference>
<evidence type="ECO:0000259" key="7">
    <source>
        <dbReference type="Pfam" id="PF01676"/>
    </source>
</evidence>
<comment type="catalytic activity">
    <reaction evidence="1">
        <text>(2R)-2-phosphoglycerate = (2R)-3-phosphoglycerate</text>
        <dbReference type="Rhea" id="RHEA:15901"/>
        <dbReference type="ChEBI" id="CHEBI:58272"/>
        <dbReference type="ChEBI" id="CHEBI:58289"/>
        <dbReference type="EC" id="5.4.2.12"/>
    </reaction>
</comment>
<dbReference type="SUPFAM" id="SSF53649">
    <property type="entry name" value="Alkaline phosphatase-like"/>
    <property type="match status" value="1"/>
</dbReference>
<dbReference type="InterPro" id="IPR017850">
    <property type="entry name" value="Alkaline_phosphatase_core_sf"/>
</dbReference>
<reference evidence="8" key="1">
    <citation type="submission" date="2018-01" db="EMBL/GenBank/DDBJ databases">
        <authorList>
            <person name="Regsiter A."/>
            <person name="William W."/>
        </authorList>
    </citation>
    <scope>NUCLEOTIDE SEQUENCE</scope>
    <source>
        <strain evidence="8">TRIP AH-1</strain>
    </source>
</reference>
<dbReference type="InterPro" id="IPR006124">
    <property type="entry name" value="Metalloenzyme"/>
</dbReference>
<dbReference type="InterPro" id="IPR023665">
    <property type="entry name" value="ApgAM_prokaryotes"/>
</dbReference>
<keyword evidence="6 8" id="KW-0413">Isomerase</keyword>
<evidence type="ECO:0000256" key="2">
    <source>
        <dbReference type="ARBA" id="ARBA00002315"/>
    </source>
</evidence>
<evidence type="ECO:0000256" key="1">
    <source>
        <dbReference type="ARBA" id="ARBA00000370"/>
    </source>
</evidence>
<dbReference type="NCBIfam" id="TIGR00306">
    <property type="entry name" value="apgM"/>
    <property type="match status" value="1"/>
</dbReference>
<proteinExistence type="inferred from homology"/>
<comment type="pathway">
    <text evidence="3">Carbohydrate degradation.</text>
</comment>
<comment type="function">
    <text evidence="2">Catalyzes the interconversion of 2-phosphoglycerate and 3-phosphoglycerate.</text>
</comment>
<dbReference type="AlphaFoldDB" id="A0A445N0C2"/>
<dbReference type="InterPro" id="IPR004456">
    <property type="entry name" value="Pglycerate_mutase_ApgM"/>
</dbReference>
<dbReference type="InterPro" id="IPR042253">
    <property type="entry name" value="Pglycerate_mutase_ApgM_sf"/>
</dbReference>
<dbReference type="Gene3D" id="3.40.720.10">
    <property type="entry name" value="Alkaline Phosphatase, subunit A"/>
    <property type="match status" value="2"/>
</dbReference>
<sequence>MTNGSTKYILLVGDGMADYPIPELGGKTPLEASNTPNMDLIANCRVGSVKTIADGMEPGSDVANLALLGYDPLVFHTGRAPFEAGSMGVRLKPSEVAFRMNLVTLDFRPQGEVIMVSHSSGDITTEEARHIVEDLKRQLIIPGVQIYSGVAYRHLLVWDKGPLGAVTIPPHDVLDQDMAGYLNTEDNDPVKKIIHSSWDLLKAHHVNVERKNKGLKEANSIWLWGQGKAPELPLFKEKFGLRAGVISAVDLIKGIGFFAGFEYIKVDGATGYLNTNYIGKAQGALDALKDLDFMFVHVEAPDEASHNGNIKEKIQAIEYFDERLVGTVLKGLEEFHDYRIMIASDHFTPISLKTHSREPAPFAWASKKELGSRKPGPGFSEKAANQSGILFEKGHDLMPAFLETR</sequence>